<dbReference type="PROSITE" id="PS50887">
    <property type="entry name" value="GGDEF"/>
    <property type="match status" value="1"/>
</dbReference>
<dbReference type="InterPro" id="IPR000160">
    <property type="entry name" value="GGDEF_dom"/>
</dbReference>
<dbReference type="HOGENOM" id="CLU_454054_0_0_11"/>
<organism evidence="2 3">
    <name type="scientific">Saccharothrix espanaensis (strain ATCC 51144 / DSM 44229 / JCM 9112 / NBRC 15066 / NRRL 15764)</name>
    <dbReference type="NCBI Taxonomy" id="1179773"/>
    <lineage>
        <taxon>Bacteria</taxon>
        <taxon>Bacillati</taxon>
        <taxon>Actinomycetota</taxon>
        <taxon>Actinomycetes</taxon>
        <taxon>Pseudonocardiales</taxon>
        <taxon>Pseudonocardiaceae</taxon>
        <taxon>Saccharothrix</taxon>
    </lineage>
</organism>
<accession>K0JT92</accession>
<dbReference type="Gene3D" id="3.30.70.270">
    <property type="match status" value="1"/>
</dbReference>
<dbReference type="PANTHER" id="PTHR45138:SF24">
    <property type="entry name" value="DIGUANYLATE CYCLASE DGCC-RELATED"/>
    <property type="match status" value="1"/>
</dbReference>
<dbReference type="EMBL" id="HE804045">
    <property type="protein sequence ID" value="CCH28044.1"/>
    <property type="molecule type" value="Genomic_DNA"/>
</dbReference>
<dbReference type="PATRIC" id="fig|1179773.3.peg.721"/>
<dbReference type="SMART" id="SM00267">
    <property type="entry name" value="GGDEF"/>
    <property type="match status" value="1"/>
</dbReference>
<dbReference type="GO" id="GO:0043709">
    <property type="term" value="P:cell adhesion involved in single-species biofilm formation"/>
    <property type="evidence" value="ECO:0007669"/>
    <property type="project" value="TreeGrafter"/>
</dbReference>
<dbReference type="GO" id="GO:0052621">
    <property type="term" value="F:diguanylate cyclase activity"/>
    <property type="evidence" value="ECO:0007669"/>
    <property type="project" value="TreeGrafter"/>
</dbReference>
<dbReference type="InterPro" id="IPR050469">
    <property type="entry name" value="Diguanylate_Cyclase"/>
</dbReference>
<keyword evidence="3" id="KW-1185">Reference proteome</keyword>
<dbReference type="PANTHER" id="PTHR45138">
    <property type="entry name" value="REGULATORY COMPONENTS OF SENSORY TRANSDUCTION SYSTEM"/>
    <property type="match status" value="1"/>
</dbReference>
<dbReference type="InterPro" id="IPR029787">
    <property type="entry name" value="Nucleotide_cyclase"/>
</dbReference>
<protein>
    <submittedName>
        <fullName evidence="2">Putative diguanylate cyclase</fullName>
    </submittedName>
</protein>
<feature type="domain" description="GGDEF" evidence="1">
    <location>
        <begin position="413"/>
        <end position="542"/>
    </location>
</feature>
<evidence type="ECO:0000259" key="1">
    <source>
        <dbReference type="PROSITE" id="PS50887"/>
    </source>
</evidence>
<sequence>MVPAPHEMSDAWLVGRASELVAVAQSSHLSDQLDACQEVDDLLAQAQARNEPRIVGQLLRAAAVVRLVTPGLIDLSDTMLDELLAHTRRHGLVVLEAEAHALRGRRYLFGGFEDKALTEVASGLAMLEESLTPDPVLDKRTWDRLLANALQSTGLVLTQLGVYEMADAVLARAHNAIRDSAGPHLIYIHLMNRARMLIGWGLRLERVANLEEAATKFATASAIAEAVEGPFRESLHPGRRDRTAAEQVPIIGAAHALAKPGPEHIAPLWRLRELSMYARELIIVSIALARCLELEELPQQALQVLADARTRLEHDTSEPTLMLCLTREYAKLSGPHGEHTISALQTYANALEVELWQMQEARTATLVTRRDHERLTRAHGAIAQQALQDPLTGLPNRRALDDRLAALIGAQTHPMAIALVDLDGFKVVNDKHSHAEGDDVLRVIASTLRQALRGDDLVARYGGDEFVVLLPGAPLHAAEAALGRAVDAVADLPIDLSRGVTLSVGVISVRPRESANRALARADSAMYVAKRRGGCRVAAVEGEPSSDA</sequence>
<dbReference type="AlphaFoldDB" id="K0JT92"/>
<dbReference type="InterPro" id="IPR043128">
    <property type="entry name" value="Rev_trsase/Diguanyl_cyclase"/>
</dbReference>
<reference evidence="2 3" key="1">
    <citation type="journal article" date="2012" name="BMC Genomics">
        <title>Complete genome sequence of Saccharothrix espanaensis DSM 44229T and comparison to the other completely sequenced Pseudonocardiaceae.</title>
        <authorList>
            <person name="Strobel T."/>
            <person name="Al-Dilaimi A."/>
            <person name="Blom J."/>
            <person name="Gessner A."/>
            <person name="Kalinowski J."/>
            <person name="Luzhetska M."/>
            <person name="Puhler A."/>
            <person name="Szczepanowski R."/>
            <person name="Bechthold A."/>
            <person name="Ruckert C."/>
        </authorList>
    </citation>
    <scope>NUCLEOTIDE SEQUENCE [LARGE SCALE GENOMIC DNA]</scope>
    <source>
        <strain evidence="3">ATCC 51144 / DSM 44229 / JCM 9112 / NBRC 15066 / NRRL 15764</strain>
    </source>
</reference>
<dbReference type="GO" id="GO:1902201">
    <property type="term" value="P:negative regulation of bacterial-type flagellum-dependent cell motility"/>
    <property type="evidence" value="ECO:0007669"/>
    <property type="project" value="TreeGrafter"/>
</dbReference>
<evidence type="ECO:0000313" key="2">
    <source>
        <dbReference type="EMBL" id="CCH28044.1"/>
    </source>
</evidence>
<gene>
    <name evidence="2" type="ordered locus">BN6_07160</name>
</gene>
<dbReference type="Proteomes" id="UP000006281">
    <property type="component" value="Chromosome"/>
</dbReference>
<name>K0JT92_SACES</name>
<dbReference type="NCBIfam" id="TIGR00254">
    <property type="entry name" value="GGDEF"/>
    <property type="match status" value="1"/>
</dbReference>
<dbReference type="CDD" id="cd01949">
    <property type="entry name" value="GGDEF"/>
    <property type="match status" value="1"/>
</dbReference>
<dbReference type="eggNOG" id="COG2199">
    <property type="taxonomic scope" value="Bacteria"/>
</dbReference>
<dbReference type="STRING" id="1179773.BN6_07160"/>
<dbReference type="Pfam" id="PF00990">
    <property type="entry name" value="GGDEF"/>
    <property type="match status" value="1"/>
</dbReference>
<dbReference type="KEGG" id="sesp:BN6_07160"/>
<proteinExistence type="predicted"/>
<evidence type="ECO:0000313" key="3">
    <source>
        <dbReference type="Proteomes" id="UP000006281"/>
    </source>
</evidence>
<dbReference type="GO" id="GO:0005886">
    <property type="term" value="C:plasma membrane"/>
    <property type="evidence" value="ECO:0007669"/>
    <property type="project" value="TreeGrafter"/>
</dbReference>
<dbReference type="SUPFAM" id="SSF55073">
    <property type="entry name" value="Nucleotide cyclase"/>
    <property type="match status" value="1"/>
</dbReference>
<dbReference type="FunFam" id="3.30.70.270:FF:000001">
    <property type="entry name" value="Diguanylate cyclase domain protein"/>
    <property type="match status" value="1"/>
</dbReference>